<organism evidence="5 6">
    <name type="scientific">Chryseobacterium formosense</name>
    <dbReference type="NCBI Taxonomy" id="236814"/>
    <lineage>
        <taxon>Bacteria</taxon>
        <taxon>Pseudomonadati</taxon>
        <taxon>Bacteroidota</taxon>
        <taxon>Flavobacteriia</taxon>
        <taxon>Flavobacteriales</taxon>
        <taxon>Weeksellaceae</taxon>
        <taxon>Chryseobacterium group</taxon>
        <taxon>Chryseobacterium</taxon>
    </lineage>
</organism>
<dbReference type="Proteomes" id="UP000028713">
    <property type="component" value="Unassembled WGS sequence"/>
</dbReference>
<dbReference type="Pfam" id="PF19081">
    <property type="entry name" value="Ig_7"/>
    <property type="match status" value="1"/>
</dbReference>
<dbReference type="OrthoDB" id="1153025at2"/>
<keyword evidence="6" id="KW-1185">Reference proteome</keyword>
<dbReference type="InterPro" id="IPR026444">
    <property type="entry name" value="Secre_tail"/>
</dbReference>
<evidence type="ECO:0000259" key="4">
    <source>
        <dbReference type="Pfam" id="PF19081"/>
    </source>
</evidence>
<feature type="domain" description="Secretion system C-terminal sorting" evidence="3">
    <location>
        <begin position="344"/>
        <end position="413"/>
    </location>
</feature>
<dbReference type="STRING" id="236814.IX39_12920"/>
<dbReference type="NCBIfam" id="TIGR04183">
    <property type="entry name" value="Por_Secre_tail"/>
    <property type="match status" value="1"/>
</dbReference>
<dbReference type="RefSeq" id="WP_034677544.1">
    <property type="nucleotide sequence ID" value="NZ_FPAP01000006.1"/>
</dbReference>
<reference evidence="5 6" key="1">
    <citation type="submission" date="2014-07" db="EMBL/GenBank/DDBJ databases">
        <title>Genome of Chryseobacterium formosense LMG 24722.</title>
        <authorList>
            <person name="Pipes S.E."/>
            <person name="Stropko S.J."/>
            <person name="Newman J.D."/>
        </authorList>
    </citation>
    <scope>NUCLEOTIDE SEQUENCE [LARGE SCALE GENOMIC DNA]</scope>
    <source>
        <strain evidence="5 6">LMG 24722</strain>
    </source>
</reference>
<accession>A0A085Z1M8</accession>
<evidence type="ECO:0000313" key="6">
    <source>
        <dbReference type="Proteomes" id="UP000028713"/>
    </source>
</evidence>
<evidence type="ECO:0000256" key="2">
    <source>
        <dbReference type="SAM" id="SignalP"/>
    </source>
</evidence>
<keyword evidence="1 2" id="KW-0732">Signal</keyword>
<dbReference type="EMBL" id="JPRP01000002">
    <property type="protein sequence ID" value="KFE98341.1"/>
    <property type="molecule type" value="Genomic_DNA"/>
</dbReference>
<proteinExistence type="predicted"/>
<name>A0A085Z1M8_9FLAO</name>
<feature type="chain" id="PRO_5001800318" description="Secretion system C-terminal sorting domain-containing protein" evidence="2">
    <location>
        <begin position="20"/>
        <end position="415"/>
    </location>
</feature>
<dbReference type="eggNOG" id="COG5184">
    <property type="taxonomic scope" value="Bacteria"/>
</dbReference>
<sequence>MKKLYTLILSAFVCGIGLSQNCTTPQLTVPPVSTCGQTSATITANTTATEVKWYNSATSTTPVWLGNTYTTPTITGTTSYWAEAYNYELGAPVTGGKTTPATSSTAVVAGTAPWGLAFTVNSSFIIESVDVFASAGGTLALELLDANYVKIAQKSVTIPAGGTTSTPLQFTVPVGFSVTGGNSYKLVARSSPSMRRDSGTNPFPYSLGTLGTITGGTINSANTNSGVYYFFYNWKVLPILGTCASGKVETVVTIGAATTPPTAVAAQTVSAGATLADLTVTGQNLTWYSSAAMTTQLPSTTAVTNGTTYYVTQTINGCQSAATAITVTTNLSTSDLTFKESVKIYPNPVSDVLMIESKEKIGKISIFDISGKLINVINSDESTSQKINVSKYNTGKYILTIENKSGTFTHHFIRR</sequence>
<gene>
    <name evidence="5" type="ORF">IX39_12920</name>
</gene>
<dbReference type="AlphaFoldDB" id="A0A085Z1M8"/>
<feature type="signal peptide" evidence="2">
    <location>
        <begin position="1"/>
        <end position="19"/>
    </location>
</feature>
<comment type="caution">
    <text evidence="5">The sequence shown here is derived from an EMBL/GenBank/DDBJ whole genome shotgun (WGS) entry which is preliminary data.</text>
</comment>
<dbReference type="Pfam" id="PF18962">
    <property type="entry name" value="Por_Secre_tail"/>
    <property type="match status" value="1"/>
</dbReference>
<evidence type="ECO:0000256" key="1">
    <source>
        <dbReference type="ARBA" id="ARBA00022729"/>
    </source>
</evidence>
<evidence type="ECO:0000313" key="5">
    <source>
        <dbReference type="EMBL" id="KFE98341.1"/>
    </source>
</evidence>
<evidence type="ECO:0008006" key="7">
    <source>
        <dbReference type="Google" id="ProtNLM"/>
    </source>
</evidence>
<evidence type="ECO:0000259" key="3">
    <source>
        <dbReference type="Pfam" id="PF18962"/>
    </source>
</evidence>
<dbReference type="InterPro" id="IPR044023">
    <property type="entry name" value="Ig_7"/>
</dbReference>
<feature type="domain" description="Ig-like" evidence="4">
    <location>
        <begin position="24"/>
        <end position="86"/>
    </location>
</feature>
<protein>
    <recommendedName>
        <fullName evidence="7">Secretion system C-terminal sorting domain-containing protein</fullName>
    </recommendedName>
</protein>